<proteinExistence type="predicted"/>
<feature type="transmembrane region" description="Helical" evidence="2">
    <location>
        <begin position="136"/>
        <end position="160"/>
    </location>
</feature>
<evidence type="ECO:0000256" key="2">
    <source>
        <dbReference type="SAM" id="Phobius"/>
    </source>
</evidence>
<evidence type="ECO:0000256" key="1">
    <source>
        <dbReference type="ARBA" id="ARBA00004141"/>
    </source>
</evidence>
<dbReference type="EMBL" id="HBFS01002996">
    <property type="protein sequence ID" value="CAD8908879.1"/>
    <property type="molecule type" value="Transcribed_RNA"/>
</dbReference>
<dbReference type="AlphaFoldDB" id="A0A7S1G4C1"/>
<gene>
    <name evidence="3" type="ORF">BSP0115_LOCUS2083</name>
</gene>
<comment type="subcellular location">
    <subcellularLocation>
        <location evidence="1">Membrane</location>
        <topology evidence="1">Multi-pass membrane protein</topology>
    </subcellularLocation>
</comment>
<accession>A0A7S1G4C1</accession>
<keyword evidence="2" id="KW-0812">Transmembrane</keyword>
<evidence type="ECO:0000313" key="3">
    <source>
        <dbReference type="EMBL" id="CAD8908879.1"/>
    </source>
</evidence>
<dbReference type="PANTHER" id="PTHR16189">
    <property type="entry name" value="TRANSMEMBRANE PROTEIN 104-RELATED"/>
    <property type="match status" value="1"/>
</dbReference>
<dbReference type="PANTHER" id="PTHR16189:SF0">
    <property type="entry name" value="TRANSMEMBRANE PROTEIN 104"/>
    <property type="match status" value="1"/>
</dbReference>
<keyword evidence="2" id="KW-0472">Membrane</keyword>
<keyword evidence="2" id="KW-1133">Transmembrane helix</keyword>
<evidence type="ECO:0008006" key="4">
    <source>
        <dbReference type="Google" id="ProtNLM"/>
    </source>
</evidence>
<protein>
    <recommendedName>
        <fullName evidence="4">Amino acid transporter transmembrane domain-containing protein</fullName>
    </recommendedName>
</protein>
<organism evidence="3">
    <name type="scientific">Bicosoecida sp. CB-2014</name>
    <dbReference type="NCBI Taxonomy" id="1486930"/>
    <lineage>
        <taxon>Eukaryota</taxon>
        <taxon>Sar</taxon>
        <taxon>Stramenopiles</taxon>
        <taxon>Bigyra</taxon>
        <taxon>Opalozoa</taxon>
        <taxon>Bicosoecida</taxon>
    </lineage>
</organism>
<sequence>MAVPLLGVCTNYPLIAIVLRENLIITYQLAADALLRRDAAIERERRGDGFSKTNLRTPLVQVTDVSYGESGQSSAGFGDLSFARGESESNVFAQKMMSGDVESSQVTKVVVGLIAAVPSLLVAATRANVATIISLAGSYGGCMIMFVFPALFVHAARGILNRRADLPEVSSNPFKSPFQHVAWVGATLLFAATALIIVTNHFVTEGFGGDDHVPCVPTPAP</sequence>
<dbReference type="GO" id="GO:0016020">
    <property type="term" value="C:membrane"/>
    <property type="evidence" value="ECO:0007669"/>
    <property type="project" value="UniProtKB-SubCell"/>
</dbReference>
<feature type="transmembrane region" description="Helical" evidence="2">
    <location>
        <begin position="181"/>
        <end position="203"/>
    </location>
</feature>
<name>A0A7S1G4C1_9STRA</name>
<reference evidence="3" key="1">
    <citation type="submission" date="2021-01" db="EMBL/GenBank/DDBJ databases">
        <authorList>
            <person name="Corre E."/>
            <person name="Pelletier E."/>
            <person name="Niang G."/>
            <person name="Scheremetjew M."/>
            <person name="Finn R."/>
            <person name="Kale V."/>
            <person name="Holt S."/>
            <person name="Cochrane G."/>
            <person name="Meng A."/>
            <person name="Brown T."/>
            <person name="Cohen L."/>
        </authorList>
    </citation>
    <scope>NUCLEOTIDE SEQUENCE</scope>
    <source>
        <strain evidence="3">Ms1</strain>
    </source>
</reference>